<dbReference type="VEuPathDB" id="AmoebaDB:NF0020070"/>
<feature type="transmembrane region" description="Helical" evidence="2">
    <location>
        <begin position="129"/>
        <end position="152"/>
    </location>
</feature>
<comment type="caution">
    <text evidence="4">The sequence shown here is derived from an EMBL/GenBank/DDBJ whole genome shotgun (WGS) entry which is preliminary data.</text>
</comment>
<dbReference type="GeneID" id="68120789"/>
<dbReference type="Proteomes" id="UP000444721">
    <property type="component" value="Unassembled WGS sequence"/>
</dbReference>
<organism evidence="4 5">
    <name type="scientific">Naegleria fowleri</name>
    <name type="common">Brain eating amoeba</name>
    <dbReference type="NCBI Taxonomy" id="5763"/>
    <lineage>
        <taxon>Eukaryota</taxon>
        <taxon>Discoba</taxon>
        <taxon>Heterolobosea</taxon>
        <taxon>Tetramitia</taxon>
        <taxon>Eutetramitia</taxon>
        <taxon>Vahlkampfiidae</taxon>
        <taxon>Naegleria</taxon>
    </lineage>
</organism>
<evidence type="ECO:0000259" key="3">
    <source>
        <dbReference type="PROSITE" id="PS50132"/>
    </source>
</evidence>
<feature type="transmembrane region" description="Helical" evidence="2">
    <location>
        <begin position="164"/>
        <end position="188"/>
    </location>
</feature>
<dbReference type="VEuPathDB" id="AmoebaDB:NfTy_045710"/>
<dbReference type="CDD" id="cd07440">
    <property type="entry name" value="RGS"/>
    <property type="match status" value="1"/>
</dbReference>
<proteinExistence type="predicted"/>
<name>A0A6A5C3B9_NAEFO</name>
<feature type="region of interest" description="Disordered" evidence="1">
    <location>
        <begin position="209"/>
        <end position="251"/>
    </location>
</feature>
<feature type="transmembrane region" description="Helical" evidence="2">
    <location>
        <begin position="405"/>
        <end position="428"/>
    </location>
</feature>
<feature type="transmembrane region" description="Helical" evidence="2">
    <location>
        <begin position="96"/>
        <end position="117"/>
    </location>
</feature>
<dbReference type="RefSeq" id="XP_044565073.1">
    <property type="nucleotide sequence ID" value="XM_044704219.1"/>
</dbReference>
<feature type="region of interest" description="Disordered" evidence="1">
    <location>
        <begin position="25"/>
        <end position="59"/>
    </location>
</feature>
<dbReference type="VEuPathDB" id="AmoebaDB:FDP41_013574"/>
<keyword evidence="2" id="KW-1133">Transmembrane helix</keyword>
<dbReference type="EMBL" id="VFQX01000019">
    <property type="protein sequence ID" value="KAF0980360.1"/>
    <property type="molecule type" value="Genomic_DNA"/>
</dbReference>
<feature type="compositionally biased region" description="Basic and acidic residues" evidence="1">
    <location>
        <begin position="213"/>
        <end position="226"/>
    </location>
</feature>
<dbReference type="Pfam" id="PF00615">
    <property type="entry name" value="RGS"/>
    <property type="match status" value="1"/>
</dbReference>
<dbReference type="PANTHER" id="PTHR10845">
    <property type="entry name" value="REGULATOR OF G PROTEIN SIGNALING"/>
    <property type="match status" value="1"/>
</dbReference>
<keyword evidence="2" id="KW-0472">Membrane</keyword>
<dbReference type="InterPro" id="IPR036305">
    <property type="entry name" value="RGS_sf"/>
</dbReference>
<accession>A0A6A5C3B9</accession>
<sequence length="582" mass="66911">MIQALQKQHSPSSLYKNVPNTSPENYSNRISSSLDQPSSDSLSIINPNNNNSTTTSSNNTQSCHPFLYQLGSFSRDNTTTAVARGSCPEAWSVFPISLFLLLFYILLFVVSLMGLFYKRKSGHVRARNPVFMILNMIACLICVLIICLRFVVGRNDYPCGIYLLTWFVLPSLICLPTIFKCLRLFMMYRLNLHKTKMMEMMKKSSATTTTQLEGKHDGAEEDHPVVEDSVSQINHNKQEHDPSTNPVMNQPTTQVSEEQIRASFEKKMKICSFVASYKLIVPTFFVVAVFNVMIFLILGGYEYSEMESNNKPIFSNGQGGLFVFNIGCRSSWSTAYVLISNVVLYLILEISALILLFFVERDTWFIKREVLIMVVIQIASSVTFFVCFSIPIVTSLVDYIVPYGLIWIVENCLETLINVTFPVIYAFIWDQRKTKIKQDLANHTCLTYFLSKKKTFNMFLDFCRRSFCVENILCYDMIQMYKKSSTIKNRKKLALDICETFLKPGAPLQLNWSNITKKYQEISSIVKAGVILEYSLFDEVLFVCLTNMTDAFERMKAHHVQVRNYLSEWMTAYDRSQHEFHV</sequence>
<protein>
    <recommendedName>
        <fullName evidence="3">RGS domain-containing protein</fullName>
    </recommendedName>
</protein>
<dbReference type="PANTHER" id="PTHR10845:SF192">
    <property type="entry name" value="DOUBLE HIT, ISOFORM B"/>
    <property type="match status" value="1"/>
</dbReference>
<feature type="transmembrane region" description="Helical" evidence="2">
    <location>
        <begin position="279"/>
        <end position="301"/>
    </location>
</feature>
<dbReference type="Gene3D" id="1.10.167.10">
    <property type="entry name" value="Regulator of G-protein Signalling 4, domain 2"/>
    <property type="match status" value="1"/>
</dbReference>
<dbReference type="VEuPathDB" id="AmoebaDB:NfTy_027940"/>
<evidence type="ECO:0000313" key="4">
    <source>
        <dbReference type="EMBL" id="KAF0980360.1"/>
    </source>
</evidence>
<feature type="transmembrane region" description="Helical" evidence="2">
    <location>
        <begin position="370"/>
        <end position="393"/>
    </location>
</feature>
<feature type="compositionally biased region" description="Low complexity" evidence="1">
    <location>
        <begin position="31"/>
        <end position="59"/>
    </location>
</feature>
<evidence type="ECO:0000256" key="1">
    <source>
        <dbReference type="SAM" id="MobiDB-lite"/>
    </source>
</evidence>
<gene>
    <name evidence="4" type="ORF">FDP41_013574</name>
</gene>
<evidence type="ECO:0000313" key="5">
    <source>
        <dbReference type="Proteomes" id="UP000444721"/>
    </source>
</evidence>
<keyword evidence="2" id="KW-0812">Transmembrane</keyword>
<dbReference type="AlphaFoldDB" id="A0A6A5C3B9"/>
<dbReference type="OrthoDB" id="196547at2759"/>
<dbReference type="OMA" id="IWIVENC"/>
<keyword evidence="5" id="KW-1185">Reference proteome</keyword>
<evidence type="ECO:0000256" key="2">
    <source>
        <dbReference type="SAM" id="Phobius"/>
    </source>
</evidence>
<reference evidence="4 5" key="1">
    <citation type="journal article" date="2019" name="Sci. Rep.">
        <title>Nanopore sequencing improves the draft genome of the human pathogenic amoeba Naegleria fowleri.</title>
        <authorList>
            <person name="Liechti N."/>
            <person name="Schurch N."/>
            <person name="Bruggmann R."/>
            <person name="Wittwer M."/>
        </authorList>
    </citation>
    <scope>NUCLEOTIDE SEQUENCE [LARGE SCALE GENOMIC DNA]</scope>
    <source>
        <strain evidence="4 5">ATCC 30894</strain>
    </source>
</reference>
<dbReference type="InterPro" id="IPR044926">
    <property type="entry name" value="RGS_subdomain_2"/>
</dbReference>
<dbReference type="VEuPathDB" id="AmoebaDB:NF0083690"/>
<feature type="transmembrane region" description="Helical" evidence="2">
    <location>
        <begin position="335"/>
        <end position="358"/>
    </location>
</feature>
<dbReference type="PROSITE" id="PS50132">
    <property type="entry name" value="RGS"/>
    <property type="match status" value="1"/>
</dbReference>
<dbReference type="InterPro" id="IPR016137">
    <property type="entry name" value="RGS"/>
</dbReference>
<dbReference type="SUPFAM" id="SSF48097">
    <property type="entry name" value="Regulator of G-protein signaling, RGS"/>
    <property type="match status" value="1"/>
</dbReference>
<feature type="domain" description="RGS" evidence="3">
    <location>
        <begin position="445"/>
        <end position="507"/>
    </location>
</feature>